<gene>
    <name evidence="2" type="ORF">LEMA_uP115500.1</name>
</gene>
<evidence type="ECO:0000313" key="2">
    <source>
        <dbReference type="EMBL" id="CBX95135.1"/>
    </source>
</evidence>
<name>E4ZUQ6_LEPMJ</name>
<keyword evidence="3" id="KW-1185">Reference proteome</keyword>
<feature type="region of interest" description="Disordered" evidence="1">
    <location>
        <begin position="24"/>
        <end position="46"/>
    </location>
</feature>
<protein>
    <submittedName>
        <fullName evidence="2">Predicted protein</fullName>
    </submittedName>
</protein>
<dbReference type="AlphaFoldDB" id="E4ZUQ6"/>
<dbReference type="Proteomes" id="UP000002668">
    <property type="component" value="Genome"/>
</dbReference>
<dbReference type="HOGENOM" id="CLU_2904609_0_0_1"/>
<organism evidence="3">
    <name type="scientific">Leptosphaeria maculans (strain JN3 / isolate v23.1.3 / race Av1-4-5-6-7-8)</name>
    <name type="common">Blackleg fungus</name>
    <name type="synonym">Phoma lingam</name>
    <dbReference type="NCBI Taxonomy" id="985895"/>
    <lineage>
        <taxon>Eukaryota</taxon>
        <taxon>Fungi</taxon>
        <taxon>Dikarya</taxon>
        <taxon>Ascomycota</taxon>
        <taxon>Pezizomycotina</taxon>
        <taxon>Dothideomycetes</taxon>
        <taxon>Pleosporomycetidae</taxon>
        <taxon>Pleosporales</taxon>
        <taxon>Pleosporineae</taxon>
        <taxon>Leptosphaeriaceae</taxon>
        <taxon>Plenodomus</taxon>
        <taxon>Plenodomus lingam/Leptosphaeria maculans species complex</taxon>
    </lineage>
</organism>
<evidence type="ECO:0000313" key="3">
    <source>
        <dbReference type="Proteomes" id="UP000002668"/>
    </source>
</evidence>
<accession>E4ZUQ6</accession>
<sequence length="62" mass="6854">MVSICIYPSPSKQVGYPAGKLVMADTPPPNRGSIVDKPRGPELTQPTNKYTQYIMIRGHHES</sequence>
<evidence type="ECO:0000256" key="1">
    <source>
        <dbReference type="SAM" id="MobiDB-lite"/>
    </source>
</evidence>
<dbReference type="VEuPathDB" id="FungiDB:LEMA_uP115500.1"/>
<proteinExistence type="predicted"/>
<reference evidence="3" key="1">
    <citation type="journal article" date="2011" name="Nat. Commun.">
        <title>Effector diversification within compartments of the Leptosphaeria maculans genome affected by Repeat-Induced Point mutations.</title>
        <authorList>
            <person name="Rouxel T."/>
            <person name="Grandaubert J."/>
            <person name="Hane J.K."/>
            <person name="Hoede C."/>
            <person name="van de Wouw A.P."/>
            <person name="Couloux A."/>
            <person name="Dominguez V."/>
            <person name="Anthouard V."/>
            <person name="Bally P."/>
            <person name="Bourras S."/>
            <person name="Cozijnsen A.J."/>
            <person name="Ciuffetti L.M."/>
            <person name="Degrave A."/>
            <person name="Dilmaghani A."/>
            <person name="Duret L."/>
            <person name="Fudal I."/>
            <person name="Goodwin S.B."/>
            <person name="Gout L."/>
            <person name="Glaser N."/>
            <person name="Linglin J."/>
            <person name="Kema G.H.J."/>
            <person name="Lapalu N."/>
            <person name="Lawrence C.B."/>
            <person name="May K."/>
            <person name="Meyer M."/>
            <person name="Ollivier B."/>
            <person name="Poulain J."/>
            <person name="Schoch C.L."/>
            <person name="Simon A."/>
            <person name="Spatafora J.W."/>
            <person name="Stachowiak A."/>
            <person name="Turgeon B.G."/>
            <person name="Tyler B.M."/>
            <person name="Vincent D."/>
            <person name="Weissenbach J."/>
            <person name="Amselem J."/>
            <person name="Quesneville H."/>
            <person name="Oliver R.P."/>
            <person name="Wincker P."/>
            <person name="Balesdent M.-H."/>
            <person name="Howlett B.J."/>
        </authorList>
    </citation>
    <scope>NUCLEOTIDE SEQUENCE [LARGE SCALE GENOMIC DNA]</scope>
    <source>
        <strain evidence="3">JN3 / isolate v23.1.3 / race Av1-4-5-6-7-8</strain>
    </source>
</reference>
<dbReference type="InParanoid" id="E4ZUQ6"/>
<dbReference type="EMBL" id="FP929126">
    <property type="protein sequence ID" value="CBX95135.1"/>
    <property type="molecule type" value="Genomic_DNA"/>
</dbReference>